<reference evidence="1 2" key="1">
    <citation type="submission" date="2015-09" db="EMBL/GenBank/DDBJ databases">
        <authorList>
            <consortium name="Pathogen Informatics"/>
        </authorList>
    </citation>
    <scope>NUCLEOTIDE SEQUENCE [LARGE SCALE GENOMIC DNA]</scope>
    <source>
        <strain evidence="1 2">2789STDY5608872</strain>
    </source>
</reference>
<gene>
    <name evidence="1" type="ORF">ERS852429_02627</name>
</gene>
<proteinExistence type="predicted"/>
<organism evidence="1 2">
    <name type="scientific">Parabacteroides distasonis</name>
    <dbReference type="NCBI Taxonomy" id="823"/>
    <lineage>
        <taxon>Bacteria</taxon>
        <taxon>Pseudomonadati</taxon>
        <taxon>Bacteroidota</taxon>
        <taxon>Bacteroidia</taxon>
        <taxon>Bacteroidales</taxon>
        <taxon>Tannerellaceae</taxon>
        <taxon>Parabacteroides</taxon>
    </lineage>
</organism>
<dbReference type="EMBL" id="CYXP01000006">
    <property type="protein sequence ID" value="CUN22251.1"/>
    <property type="molecule type" value="Genomic_DNA"/>
</dbReference>
<sequence>MDQYLATIQTILDRCEDNDTTLSANDMEMIKINLCKIIQIRYGITQLWFIPLVERIQKAYDKHYDRVDKSWEEFMGIMY</sequence>
<accession>A0A173V4Q8</accession>
<dbReference type="AlphaFoldDB" id="A0A173V4Q8"/>
<name>A0A173V4Q8_PARDI</name>
<evidence type="ECO:0000313" key="2">
    <source>
        <dbReference type="Proteomes" id="UP000095591"/>
    </source>
</evidence>
<dbReference type="Proteomes" id="UP000095591">
    <property type="component" value="Unassembled WGS sequence"/>
</dbReference>
<evidence type="ECO:0000313" key="1">
    <source>
        <dbReference type="EMBL" id="CUN22251.1"/>
    </source>
</evidence>
<protein>
    <submittedName>
        <fullName evidence="1">Uncharacterized protein</fullName>
    </submittedName>
</protein>
<dbReference type="RefSeq" id="WP_036612502.1">
    <property type="nucleotide sequence ID" value="NZ_CAJSZN010000001.1"/>
</dbReference>